<comment type="catalytic activity">
    <reaction evidence="7 9 12">
        <text>orotidine 5'-phosphate + H(+) = UMP + CO2</text>
        <dbReference type="Rhea" id="RHEA:11596"/>
        <dbReference type="ChEBI" id="CHEBI:15378"/>
        <dbReference type="ChEBI" id="CHEBI:16526"/>
        <dbReference type="ChEBI" id="CHEBI:57538"/>
        <dbReference type="ChEBI" id="CHEBI:57865"/>
        <dbReference type="EC" id="4.1.1.23"/>
    </reaction>
</comment>
<evidence type="ECO:0000256" key="3">
    <source>
        <dbReference type="ARBA" id="ARBA00011738"/>
    </source>
</evidence>
<evidence type="ECO:0000259" key="13">
    <source>
        <dbReference type="SMART" id="SM00934"/>
    </source>
</evidence>
<evidence type="ECO:0000256" key="4">
    <source>
        <dbReference type="ARBA" id="ARBA00022793"/>
    </source>
</evidence>
<evidence type="ECO:0000256" key="7">
    <source>
        <dbReference type="ARBA" id="ARBA00049157"/>
    </source>
</evidence>
<keyword evidence="6 9" id="KW-0456">Lyase</keyword>
<evidence type="ECO:0000256" key="2">
    <source>
        <dbReference type="ARBA" id="ARBA00004861"/>
    </source>
</evidence>
<dbReference type="GO" id="GO:0005829">
    <property type="term" value="C:cytosol"/>
    <property type="evidence" value="ECO:0007669"/>
    <property type="project" value="TreeGrafter"/>
</dbReference>
<protein>
    <recommendedName>
        <fullName evidence="9">Orotidine 5'-phosphate decarboxylase</fullName>
        <ecNumber evidence="9">4.1.1.23</ecNumber>
    </recommendedName>
    <alternativeName>
        <fullName evidence="9">OMP decarboxylase</fullName>
        <shortName evidence="9">OMPDCase</shortName>
        <shortName evidence="9">OMPdecase</shortName>
    </alternativeName>
</protein>
<dbReference type="RefSeq" id="WP_078929435.1">
    <property type="nucleotide sequence ID" value="NZ_FUXX01000052.1"/>
</dbReference>
<gene>
    <name evidence="9" type="primary">pyrF</name>
    <name evidence="14" type="ORF">SAMN02745213_02125</name>
</gene>
<sequence>MTESKVIVALDYNDENKALEFVDKVSADLCRLKVGNELFTTAGPKFVAKLVDKGFKVFLDLKYHDIPNTVSRACEAAADLGVWLVDIHTSGGPVMMSAAAEALSKYRERPYLIGVTVLTSMDSAQLNSIGVSAEPKEQVIRLAKLAKESGLDGVVSSAQEVSLIKSNVPSPFICVTPGIRPAGSSVGDQKRIMTPAEAVAAGSDYLVIGRPITQAADPVKALIDINASIL</sequence>
<feature type="active site" description="For OMPdecase activity" evidence="10">
    <location>
        <position position="60"/>
    </location>
</feature>
<dbReference type="FunFam" id="3.20.20.70:FF:000015">
    <property type="entry name" value="Orotidine 5'-phosphate decarboxylase"/>
    <property type="match status" value="1"/>
</dbReference>
<feature type="domain" description="Orotidine 5'-phosphate decarboxylase" evidence="13">
    <location>
        <begin position="5"/>
        <end position="225"/>
    </location>
</feature>
<evidence type="ECO:0000256" key="11">
    <source>
        <dbReference type="PIRSR" id="PIRSR614732-2"/>
    </source>
</evidence>
<evidence type="ECO:0000256" key="6">
    <source>
        <dbReference type="ARBA" id="ARBA00023239"/>
    </source>
</evidence>
<name>A0A1T4VVR3_9GAMM</name>
<dbReference type="STRING" id="83771.SAMN02910357_02395"/>
<feature type="binding site" evidence="9 11">
    <location>
        <position position="33"/>
    </location>
    <ligand>
        <name>substrate</name>
    </ligand>
</feature>
<dbReference type="Pfam" id="PF00215">
    <property type="entry name" value="OMPdecase"/>
    <property type="match status" value="1"/>
</dbReference>
<feature type="binding site" evidence="9 11">
    <location>
        <position position="11"/>
    </location>
    <ligand>
        <name>substrate</name>
    </ligand>
</feature>
<dbReference type="Proteomes" id="UP000242432">
    <property type="component" value="Unassembled WGS sequence"/>
</dbReference>
<dbReference type="PROSITE" id="PS00156">
    <property type="entry name" value="OMPDECASE"/>
    <property type="match status" value="1"/>
</dbReference>
<dbReference type="NCBIfam" id="NF001273">
    <property type="entry name" value="PRK00230.1"/>
    <property type="match status" value="1"/>
</dbReference>
<evidence type="ECO:0000256" key="10">
    <source>
        <dbReference type="PIRSR" id="PIRSR614732-1"/>
    </source>
</evidence>
<feature type="binding site" evidence="9">
    <location>
        <begin position="60"/>
        <end position="69"/>
    </location>
    <ligand>
        <name>substrate</name>
    </ligand>
</feature>
<feature type="active site" description="For OMPdecase activity" evidence="10">
    <location>
        <position position="65"/>
    </location>
</feature>
<reference evidence="15" key="1">
    <citation type="submission" date="2017-02" db="EMBL/GenBank/DDBJ databases">
        <authorList>
            <person name="Varghese N."/>
            <person name="Submissions S."/>
        </authorList>
    </citation>
    <scope>NUCLEOTIDE SEQUENCE [LARGE SCALE GENOMIC DNA]</scope>
    <source>
        <strain evidence="15">DSM 3072</strain>
    </source>
</reference>
<dbReference type="NCBIfam" id="TIGR01740">
    <property type="entry name" value="pyrF"/>
    <property type="match status" value="1"/>
</dbReference>
<feature type="binding site" evidence="9 11">
    <location>
        <position position="209"/>
    </location>
    <ligand>
        <name>substrate</name>
    </ligand>
</feature>
<dbReference type="HAMAP" id="MF_01200_B">
    <property type="entry name" value="OMPdecase_type1_B"/>
    <property type="match status" value="1"/>
</dbReference>
<evidence type="ECO:0000256" key="12">
    <source>
        <dbReference type="RuleBase" id="RU000512"/>
    </source>
</evidence>
<proteinExistence type="inferred from homology"/>
<dbReference type="GO" id="GO:0044205">
    <property type="term" value="P:'de novo' UMP biosynthetic process"/>
    <property type="evidence" value="ECO:0007669"/>
    <property type="project" value="UniProtKB-UniRule"/>
</dbReference>
<feature type="binding site" evidence="9 11">
    <location>
        <position position="180"/>
    </location>
    <ligand>
        <name>substrate</name>
    </ligand>
</feature>
<accession>A0A1T4VVR3</accession>
<feature type="active site" description="Proton donor" evidence="9">
    <location>
        <position position="62"/>
    </location>
</feature>
<dbReference type="InterPro" id="IPR047596">
    <property type="entry name" value="OMPdecase_bac"/>
</dbReference>
<dbReference type="GO" id="GO:0006207">
    <property type="term" value="P:'de novo' pyrimidine nucleobase biosynthetic process"/>
    <property type="evidence" value="ECO:0007669"/>
    <property type="project" value="InterPro"/>
</dbReference>
<dbReference type="CDD" id="cd04725">
    <property type="entry name" value="OMP_decarboxylase_like"/>
    <property type="match status" value="1"/>
</dbReference>
<feature type="binding site" evidence="9 11">
    <location>
        <position position="210"/>
    </location>
    <ligand>
        <name>substrate</name>
    </ligand>
</feature>
<keyword evidence="5 9" id="KW-0665">Pyrimidine biosynthesis</keyword>
<dbReference type="GO" id="GO:0004590">
    <property type="term" value="F:orotidine-5'-phosphate decarboxylase activity"/>
    <property type="evidence" value="ECO:0007669"/>
    <property type="project" value="UniProtKB-UniRule"/>
</dbReference>
<evidence type="ECO:0000313" key="14">
    <source>
        <dbReference type="EMBL" id="SKA68905.1"/>
    </source>
</evidence>
<evidence type="ECO:0000256" key="5">
    <source>
        <dbReference type="ARBA" id="ARBA00022975"/>
    </source>
</evidence>
<comment type="pathway">
    <text evidence="2 9 12">Pyrimidine metabolism; UMP biosynthesis via de novo pathway; UMP from orotate: step 2/2.</text>
</comment>
<organism evidence="14 15">
    <name type="scientific">Succinivibrio dextrinosolvens DSM 3072</name>
    <dbReference type="NCBI Taxonomy" id="1123324"/>
    <lineage>
        <taxon>Bacteria</taxon>
        <taxon>Pseudomonadati</taxon>
        <taxon>Pseudomonadota</taxon>
        <taxon>Gammaproteobacteria</taxon>
        <taxon>Aeromonadales</taxon>
        <taxon>Succinivibrionaceae</taxon>
        <taxon>Succinivibrio</taxon>
    </lineage>
</organism>
<comment type="similarity">
    <text evidence="8 9">Belongs to the OMP decarboxylase family. Type 1 subfamily.</text>
</comment>
<evidence type="ECO:0000313" key="15">
    <source>
        <dbReference type="Proteomes" id="UP000242432"/>
    </source>
</evidence>
<comment type="function">
    <text evidence="1 9">Catalyzes the decarboxylation of orotidine 5'-monophosphate (OMP) to uridine 5'-monophosphate (UMP).</text>
</comment>
<dbReference type="InterPro" id="IPR001754">
    <property type="entry name" value="OMPdeCOase_dom"/>
</dbReference>
<keyword evidence="4 9" id="KW-0210">Decarboxylase</keyword>
<dbReference type="InterPro" id="IPR013785">
    <property type="entry name" value="Aldolase_TIM"/>
</dbReference>
<feature type="active site" description="For OMPdecase activity" evidence="10">
    <location>
        <position position="62"/>
    </location>
</feature>
<dbReference type="SMART" id="SM00934">
    <property type="entry name" value="OMPdecase"/>
    <property type="match status" value="1"/>
</dbReference>
<comment type="subunit">
    <text evidence="3 9">Homodimer.</text>
</comment>
<dbReference type="SUPFAM" id="SSF51366">
    <property type="entry name" value="Ribulose-phoshate binding barrel"/>
    <property type="match status" value="1"/>
</dbReference>
<dbReference type="EMBL" id="FUXX01000052">
    <property type="protein sequence ID" value="SKA68905.1"/>
    <property type="molecule type" value="Genomic_DNA"/>
</dbReference>
<evidence type="ECO:0000256" key="9">
    <source>
        <dbReference type="HAMAP-Rule" id="MF_01200"/>
    </source>
</evidence>
<feature type="binding site" evidence="9 11">
    <location>
        <position position="189"/>
    </location>
    <ligand>
        <name>substrate</name>
    </ligand>
</feature>
<dbReference type="AlphaFoldDB" id="A0A1T4VVR3"/>
<evidence type="ECO:0000256" key="1">
    <source>
        <dbReference type="ARBA" id="ARBA00002356"/>
    </source>
</evidence>
<evidence type="ECO:0000256" key="8">
    <source>
        <dbReference type="ARBA" id="ARBA00061012"/>
    </source>
</evidence>
<dbReference type="UniPathway" id="UPA00070">
    <property type="reaction ID" value="UER00120"/>
</dbReference>
<dbReference type="InterPro" id="IPR018089">
    <property type="entry name" value="OMPdecase_AS"/>
</dbReference>
<dbReference type="PANTHER" id="PTHR32119:SF2">
    <property type="entry name" value="OROTIDINE 5'-PHOSPHATE DECARBOXYLASE"/>
    <property type="match status" value="1"/>
</dbReference>
<dbReference type="Gene3D" id="3.20.20.70">
    <property type="entry name" value="Aldolase class I"/>
    <property type="match status" value="1"/>
</dbReference>
<dbReference type="EC" id="4.1.1.23" evidence="9"/>
<keyword evidence="15" id="KW-1185">Reference proteome</keyword>
<dbReference type="InterPro" id="IPR014732">
    <property type="entry name" value="OMPdecase"/>
</dbReference>
<dbReference type="PANTHER" id="PTHR32119">
    <property type="entry name" value="OROTIDINE 5'-PHOSPHATE DECARBOXYLASE"/>
    <property type="match status" value="1"/>
</dbReference>
<dbReference type="InterPro" id="IPR011060">
    <property type="entry name" value="RibuloseP-bd_barrel"/>
</dbReference>
<feature type="binding site" evidence="9 11">
    <location>
        <position position="119"/>
    </location>
    <ligand>
        <name>substrate</name>
    </ligand>
</feature>